<keyword evidence="1" id="KW-0732">Signal</keyword>
<evidence type="ECO:0000313" key="5">
    <source>
        <dbReference type="Proteomes" id="UP000323393"/>
    </source>
</evidence>
<organism evidence="3 5">
    <name type="scientific">Sutcliffiella horikoshii</name>
    <dbReference type="NCBI Taxonomy" id="79883"/>
    <lineage>
        <taxon>Bacteria</taxon>
        <taxon>Bacillati</taxon>
        <taxon>Bacillota</taxon>
        <taxon>Bacilli</taxon>
        <taxon>Bacillales</taxon>
        <taxon>Bacillaceae</taxon>
        <taxon>Sutcliffiella</taxon>
    </lineage>
</organism>
<dbReference type="KEGG" id="bhk:B4U37_17985"/>
<name>A0A1Y0CRC4_9BACI</name>
<keyword evidence="4" id="KW-1185">Reference proteome</keyword>
<proteinExistence type="predicted"/>
<evidence type="ECO:0000313" key="4">
    <source>
        <dbReference type="Proteomes" id="UP000195573"/>
    </source>
</evidence>
<dbReference type="RefSeq" id="WP_088019342.1">
    <property type="nucleotide sequence ID" value="NZ_CP020880.1"/>
</dbReference>
<feature type="chain" id="PRO_5044568412" evidence="1">
    <location>
        <begin position="21"/>
        <end position="82"/>
    </location>
</feature>
<dbReference type="EMBL" id="VTEU01000002">
    <property type="protein sequence ID" value="TYS60249.1"/>
    <property type="molecule type" value="Genomic_DNA"/>
</dbReference>
<dbReference type="Proteomes" id="UP000323393">
    <property type="component" value="Unassembled WGS sequence"/>
</dbReference>
<feature type="signal peptide" evidence="1">
    <location>
        <begin position="1"/>
        <end position="20"/>
    </location>
</feature>
<gene>
    <name evidence="2" type="ORF">B4U37_17985</name>
    <name evidence="3" type="ORF">FZC74_08925</name>
</gene>
<evidence type="ECO:0000313" key="3">
    <source>
        <dbReference type="EMBL" id="TYS60249.1"/>
    </source>
</evidence>
<protein>
    <submittedName>
        <fullName evidence="3">Uncharacterized protein</fullName>
    </submittedName>
</protein>
<evidence type="ECO:0000256" key="1">
    <source>
        <dbReference type="SAM" id="SignalP"/>
    </source>
</evidence>
<dbReference type="AlphaFoldDB" id="A0A1Y0CRC4"/>
<reference evidence="3 5" key="2">
    <citation type="submission" date="2019-08" db="EMBL/GenBank/DDBJ databases">
        <title>Bacillus genomes from the desert of Cuatro Cienegas, Coahuila.</title>
        <authorList>
            <person name="Olmedo-Alvarez G."/>
        </authorList>
    </citation>
    <scope>NUCLEOTIDE SEQUENCE [LARGE SCALE GENOMIC DNA]</scope>
    <source>
        <strain evidence="3 5">CH88_3T</strain>
    </source>
</reference>
<dbReference type="Proteomes" id="UP000195573">
    <property type="component" value="Chromosome"/>
</dbReference>
<sequence length="82" mass="9348">MVKRKAAVALSIFSTLFAGAWWLSVEQKRDYVDQYYNGDPSIVLIGSNQQGSSNVIQPFKPREYIRIVVAKKENEEIEVEPT</sequence>
<accession>A0A1Y0CRC4</accession>
<dbReference type="EMBL" id="CP020880">
    <property type="protein sequence ID" value="ART77802.1"/>
    <property type="molecule type" value="Genomic_DNA"/>
</dbReference>
<evidence type="ECO:0000313" key="2">
    <source>
        <dbReference type="EMBL" id="ART77802.1"/>
    </source>
</evidence>
<dbReference type="GeneID" id="96740295"/>
<reference evidence="2 4" key="1">
    <citation type="submission" date="2017-04" db="EMBL/GenBank/DDBJ databases">
        <title>Complete Genome Sequence of the Bacillus horikoshii 20a strain from Cuatro Cienegas, Coahuila, Mexico.</title>
        <authorList>
            <person name="Zarza E."/>
            <person name="Alcaraz L.D."/>
            <person name="Aguilar-Salinas B."/>
            <person name="Islas A."/>
            <person name="Olmedo-Alvarez G."/>
        </authorList>
    </citation>
    <scope>NUCLEOTIDE SEQUENCE [LARGE SCALE GENOMIC DNA]</scope>
    <source>
        <strain evidence="2 4">20a</strain>
    </source>
</reference>